<reference evidence="6" key="1">
    <citation type="submission" date="2022-08" db="EMBL/GenBank/DDBJ databases">
        <authorList>
            <person name="Dzunkova M."/>
            <person name="La Clair J."/>
            <person name="Tyml T."/>
            <person name="Doud D."/>
            <person name="Schulz F."/>
            <person name="Piquer S."/>
            <person name="Porcel Sanchis D."/>
            <person name="Osborn A."/>
            <person name="Robinson D."/>
            <person name="Louie K.B."/>
            <person name="Bowen B.P."/>
            <person name="Bowers R."/>
            <person name="Lee J."/>
            <person name="Arnau Llombart V."/>
            <person name="Diaz Villanueva W."/>
            <person name="Gosliner T."/>
            <person name="Northen T."/>
            <person name="Cheng J.-F."/>
            <person name="Burkart M.D."/>
            <person name="Woyke T."/>
        </authorList>
    </citation>
    <scope>NUCLEOTIDE SEQUENCE</scope>
    <source>
        <strain evidence="6">Df01</strain>
    </source>
</reference>
<gene>
    <name evidence="6" type="primary">phaC</name>
    <name evidence="6" type="ORF">NQX30_05935</name>
</gene>
<proteinExistence type="predicted"/>
<keyword evidence="7" id="KW-1185">Reference proteome</keyword>
<evidence type="ECO:0000313" key="6">
    <source>
        <dbReference type="EMBL" id="MDM5147906.1"/>
    </source>
</evidence>
<protein>
    <submittedName>
        <fullName evidence="6">Class I poly(R)-hydroxyalkanoic acid synthase</fullName>
    </submittedName>
</protein>
<dbReference type="InterPro" id="IPR010963">
    <property type="entry name" value="PHA_synth_I"/>
</dbReference>
<dbReference type="PANTHER" id="PTHR36837">
    <property type="entry name" value="POLY(3-HYDROXYALKANOATE) POLYMERASE SUBUNIT PHAC"/>
    <property type="match status" value="1"/>
</dbReference>
<evidence type="ECO:0000256" key="2">
    <source>
        <dbReference type="ARBA" id="ARBA00022490"/>
    </source>
</evidence>
<evidence type="ECO:0000313" key="7">
    <source>
        <dbReference type="Proteomes" id="UP001168167"/>
    </source>
</evidence>
<organism evidence="6 7">
    <name type="scientific">Candidatus Doriopsillibacter californiensis</name>
    <dbReference type="NCBI Taxonomy" id="2970740"/>
    <lineage>
        <taxon>Bacteria</taxon>
        <taxon>Pseudomonadati</taxon>
        <taxon>Pseudomonadota</taxon>
        <taxon>Gammaproteobacteria</taxon>
        <taxon>Candidatus Tethybacterales</taxon>
        <taxon>Candidatus Persebacteraceae</taxon>
        <taxon>Candidatus Doriopsillibacter</taxon>
    </lineage>
</organism>
<name>A0ABT7QMG1_9GAMM</name>
<dbReference type="Pfam" id="PF07167">
    <property type="entry name" value="PhaC_N"/>
    <property type="match status" value="1"/>
</dbReference>
<dbReference type="InterPro" id="IPR010941">
    <property type="entry name" value="PhaC_N"/>
</dbReference>
<evidence type="ECO:0000256" key="1">
    <source>
        <dbReference type="ARBA" id="ARBA00004496"/>
    </source>
</evidence>
<evidence type="ECO:0000256" key="3">
    <source>
        <dbReference type="ARBA" id="ARBA00022679"/>
    </source>
</evidence>
<feature type="domain" description="Poly-beta-hydroxybutyrate polymerase N-terminal" evidence="5">
    <location>
        <begin position="73"/>
        <end position="238"/>
    </location>
</feature>
<dbReference type="SUPFAM" id="SSF53474">
    <property type="entry name" value="alpha/beta-Hydrolases"/>
    <property type="match status" value="1"/>
</dbReference>
<keyword evidence="3" id="KW-0808">Transferase</keyword>
<dbReference type="NCBIfam" id="TIGR01838">
    <property type="entry name" value="PHA_synth_I"/>
    <property type="match status" value="1"/>
</dbReference>
<evidence type="ECO:0000259" key="5">
    <source>
        <dbReference type="Pfam" id="PF07167"/>
    </source>
</evidence>
<dbReference type="PANTHER" id="PTHR36837:SF5">
    <property type="entry name" value="POLY-3-HYDROXYBUTYRATE SYNTHASE"/>
    <property type="match status" value="1"/>
</dbReference>
<keyword evidence="2" id="KW-0963">Cytoplasm</keyword>
<keyword evidence="4" id="KW-0012">Acyltransferase</keyword>
<dbReference type="Gene3D" id="3.40.50.1820">
    <property type="entry name" value="alpha/beta hydrolase"/>
    <property type="match status" value="1"/>
</dbReference>
<dbReference type="InterPro" id="IPR051321">
    <property type="entry name" value="PHA/PHB_synthase"/>
</dbReference>
<comment type="caution">
    <text evidence="6">The sequence shown here is derived from an EMBL/GenBank/DDBJ whole genome shotgun (WGS) entry which is preliminary data.</text>
</comment>
<sequence>MTEHKNILSESSVIPGGKKMAATWQRFLQALTQQPDLWINICTEVQRKQLEVTSSLGAKNEEKEEIVSPSKGDRRFSDKQWRENPFFSMLMQNYLLNSEAVREVVEKVNLPESDKKLLRFSIGQYVDAMSPSNFPATNPTVMEEAMQTGGENFVTGMQNLMSDAQNGTISNTDRESFVIGGNIACTPGKVIAQNDVMQLIEYAPQTAQVYCRPLLIVPPCINKYYILDLQQKNSFVRHAIAAGHRVFLVSWVNAGQKQRNFDWDFYLREGVMAALDIVSAVCKGEKINTLGFCIGGTLLACALAVLAKSDESPAQSLTLLATMLDFSDAGEIGLFVDKEMVGDYEQRFADGGVLDGRNLARGFAALRPNDLIWPYFIDNYYLGKKPQAFDLLFWNADSTNLPGPMFSSYLRDTYLENRIAKDKATMCNVPVRLLTLSHLPLYAVSCEKDHIVPWRTAYESARLLGGKGSKARFVLAASGHIAGIINPPDKNKGWHQTSAAGVLPKNVAQWQATAKQQEGGWWNDWIGWLARQSGKKKAAPKRVGNVRYSPIEDAPGTYVSVPRPDIVTSQVEAKE</sequence>
<comment type="subcellular location">
    <subcellularLocation>
        <location evidence="1">Cytoplasm</location>
    </subcellularLocation>
</comment>
<accession>A0ABT7QMG1</accession>
<reference evidence="6" key="2">
    <citation type="journal article" date="2023" name="Microbiome">
        <title>Synthase-selected sorting approach identifies a beta-lactone synthase in a nudibranch symbiotic bacterium.</title>
        <authorList>
            <person name="Dzunkova M."/>
            <person name="La Clair J.J."/>
            <person name="Tyml T."/>
            <person name="Doud D."/>
            <person name="Schulz F."/>
            <person name="Piquer-Esteban S."/>
            <person name="Porcel Sanchis D."/>
            <person name="Osborn A."/>
            <person name="Robinson D."/>
            <person name="Louie K.B."/>
            <person name="Bowen B.P."/>
            <person name="Bowers R.M."/>
            <person name="Lee J."/>
            <person name="Arnau V."/>
            <person name="Diaz-Villanueva W."/>
            <person name="Stepanauskas R."/>
            <person name="Gosliner T."/>
            <person name="Date S.V."/>
            <person name="Northen T.R."/>
            <person name="Cheng J.F."/>
            <person name="Burkart M.D."/>
            <person name="Woyke T."/>
        </authorList>
    </citation>
    <scope>NUCLEOTIDE SEQUENCE</scope>
    <source>
        <strain evidence="6">Df01</strain>
    </source>
</reference>
<dbReference type="EMBL" id="JANQAO010000003">
    <property type="protein sequence ID" value="MDM5147906.1"/>
    <property type="molecule type" value="Genomic_DNA"/>
</dbReference>
<dbReference type="Proteomes" id="UP001168167">
    <property type="component" value="Unassembled WGS sequence"/>
</dbReference>
<dbReference type="InterPro" id="IPR029058">
    <property type="entry name" value="AB_hydrolase_fold"/>
</dbReference>
<evidence type="ECO:0000256" key="4">
    <source>
        <dbReference type="ARBA" id="ARBA00023315"/>
    </source>
</evidence>